<proteinExistence type="predicted"/>
<accession>W7MSN7</accession>
<feature type="region of interest" description="Disordered" evidence="1">
    <location>
        <begin position="1"/>
        <end position="45"/>
    </location>
</feature>
<gene>
    <name evidence="2" type="ORF">FVEG_17246</name>
</gene>
<protein>
    <submittedName>
        <fullName evidence="2">Uncharacterized protein</fullName>
    </submittedName>
</protein>
<dbReference type="OrthoDB" id="3219467at2759"/>
<organism evidence="2 3">
    <name type="scientific">Gibberella moniliformis (strain M3125 / FGSC 7600)</name>
    <name type="common">Maize ear and stalk rot fungus</name>
    <name type="synonym">Fusarium verticillioides</name>
    <dbReference type="NCBI Taxonomy" id="334819"/>
    <lineage>
        <taxon>Eukaryota</taxon>
        <taxon>Fungi</taxon>
        <taxon>Dikarya</taxon>
        <taxon>Ascomycota</taxon>
        <taxon>Pezizomycotina</taxon>
        <taxon>Sordariomycetes</taxon>
        <taxon>Hypocreomycetidae</taxon>
        <taxon>Hypocreales</taxon>
        <taxon>Nectriaceae</taxon>
        <taxon>Fusarium</taxon>
        <taxon>Fusarium fujikuroi species complex</taxon>
    </lineage>
</organism>
<keyword evidence="3" id="KW-1185">Reference proteome</keyword>
<dbReference type="RefSeq" id="XP_018760307.1">
    <property type="nucleotide sequence ID" value="XM_018906500.1"/>
</dbReference>
<sequence>MNSLNALTITEEKLDDDSKEKDRDWNKDKAAENKNEEDEKEQKEPDDWDVLGTVDAYNYPAFCATIPSFPQLEELNGKKRLQGLTLILSMTLTSKISATIDPYLHSFGTSIAIKPLTEPELNIHATYTLTFKGLDPISVKEVIVGSFQKKLLIFHLNPEGKSQLFYESHVSGNERHEKRYHDNSEYRNLTRHGRCNLRRRAYLFHQGIPQETLRYNVFDVEDGRATPTSTPATPP</sequence>
<evidence type="ECO:0000313" key="3">
    <source>
        <dbReference type="Proteomes" id="UP000009096"/>
    </source>
</evidence>
<name>W7MSN7_GIBM7</name>
<evidence type="ECO:0000256" key="1">
    <source>
        <dbReference type="SAM" id="MobiDB-lite"/>
    </source>
</evidence>
<reference evidence="2 3" key="1">
    <citation type="journal article" date="2010" name="Nature">
        <title>Comparative genomics reveals mobile pathogenicity chromosomes in Fusarium.</title>
        <authorList>
            <person name="Ma L.J."/>
            <person name="van der Does H.C."/>
            <person name="Borkovich K.A."/>
            <person name="Coleman J.J."/>
            <person name="Daboussi M.J."/>
            <person name="Di Pietro A."/>
            <person name="Dufresne M."/>
            <person name="Freitag M."/>
            <person name="Grabherr M."/>
            <person name="Henrissat B."/>
            <person name="Houterman P.M."/>
            <person name="Kang S."/>
            <person name="Shim W.B."/>
            <person name="Woloshuk C."/>
            <person name="Xie X."/>
            <person name="Xu J.R."/>
            <person name="Antoniw J."/>
            <person name="Baker S.E."/>
            <person name="Bluhm B.H."/>
            <person name="Breakspear A."/>
            <person name="Brown D.W."/>
            <person name="Butchko R.A."/>
            <person name="Chapman S."/>
            <person name="Coulson R."/>
            <person name="Coutinho P.M."/>
            <person name="Danchin E.G."/>
            <person name="Diener A."/>
            <person name="Gale L.R."/>
            <person name="Gardiner D.M."/>
            <person name="Goff S."/>
            <person name="Hammond-Kosack K.E."/>
            <person name="Hilburn K."/>
            <person name="Hua-Van A."/>
            <person name="Jonkers W."/>
            <person name="Kazan K."/>
            <person name="Kodira C.D."/>
            <person name="Koehrsen M."/>
            <person name="Kumar L."/>
            <person name="Lee Y.H."/>
            <person name="Li L."/>
            <person name="Manners J.M."/>
            <person name="Miranda-Saavedra D."/>
            <person name="Mukherjee M."/>
            <person name="Park G."/>
            <person name="Park J."/>
            <person name="Park S.Y."/>
            <person name="Proctor R.H."/>
            <person name="Regev A."/>
            <person name="Ruiz-Roldan M.C."/>
            <person name="Sain D."/>
            <person name="Sakthikumar S."/>
            <person name="Sykes S."/>
            <person name="Schwartz D.C."/>
            <person name="Turgeon B.G."/>
            <person name="Wapinski I."/>
            <person name="Yoder O."/>
            <person name="Young S."/>
            <person name="Zeng Q."/>
            <person name="Zhou S."/>
            <person name="Galagan J."/>
            <person name="Cuomo C.A."/>
            <person name="Kistler H.C."/>
            <person name="Rep M."/>
        </authorList>
    </citation>
    <scope>NUCLEOTIDE SEQUENCE [LARGE SCALE GENOMIC DNA]</scope>
    <source>
        <strain evidence="3">M3125 / FGSC 7600</strain>
    </source>
</reference>
<dbReference type="GeneID" id="30074122"/>
<dbReference type="EMBL" id="DS022260">
    <property type="protein sequence ID" value="EWG54116.1"/>
    <property type="molecule type" value="Genomic_DNA"/>
</dbReference>
<dbReference type="KEGG" id="fvr:FVEG_17246"/>
<dbReference type="EMBL" id="CM000581">
    <property type="protein sequence ID" value="EWG54116.1"/>
    <property type="molecule type" value="Genomic_DNA"/>
</dbReference>
<evidence type="ECO:0000313" key="2">
    <source>
        <dbReference type="EMBL" id="EWG54116.1"/>
    </source>
</evidence>
<dbReference type="Proteomes" id="UP000009096">
    <property type="component" value="Chromosome 4"/>
</dbReference>
<feature type="compositionally biased region" description="Basic and acidic residues" evidence="1">
    <location>
        <begin position="10"/>
        <end position="34"/>
    </location>
</feature>
<dbReference type="VEuPathDB" id="FungiDB:FVEG_17246"/>
<dbReference type="AlphaFoldDB" id="W7MSN7"/>